<comment type="caution">
    <text evidence="2">The sequence shown here is derived from an EMBL/GenBank/DDBJ whole genome shotgun (WGS) entry which is preliminary data.</text>
</comment>
<dbReference type="InterPro" id="IPR043136">
    <property type="entry name" value="B30.2/SPRY_sf"/>
</dbReference>
<sequence length="163" mass="18380">MNFGRVLDIKGIYINSDKGSSYGPPFGDGAIITVHMDMNKRTCAFTVNGTRYQEVSEWNNLPSKLYPVVSLGHFAKLRIQPHRKNGRAKIWKKSSSFMVTLNMIVNLNANKMVSQIAELHDDFNNTILMPLKINYVLQELALKKTKTSGNNTSSSKVKIYLIV</sequence>
<dbReference type="SUPFAM" id="SSF49899">
    <property type="entry name" value="Concanavalin A-like lectins/glucanases"/>
    <property type="match status" value="1"/>
</dbReference>
<dbReference type="AlphaFoldDB" id="A0A2N0PGF6"/>
<dbReference type="Gene3D" id="2.60.120.920">
    <property type="match status" value="1"/>
</dbReference>
<dbReference type="InterPro" id="IPR003877">
    <property type="entry name" value="SPRY_dom"/>
</dbReference>
<dbReference type="InterPro" id="IPR013320">
    <property type="entry name" value="ConA-like_dom_sf"/>
</dbReference>
<organism evidence="2 3">
    <name type="scientific">Rhizophagus irregularis</name>
    <dbReference type="NCBI Taxonomy" id="588596"/>
    <lineage>
        <taxon>Eukaryota</taxon>
        <taxon>Fungi</taxon>
        <taxon>Fungi incertae sedis</taxon>
        <taxon>Mucoromycota</taxon>
        <taxon>Glomeromycotina</taxon>
        <taxon>Glomeromycetes</taxon>
        <taxon>Glomerales</taxon>
        <taxon>Glomeraceae</taxon>
        <taxon>Rhizophagus</taxon>
    </lineage>
</organism>
<proteinExistence type="predicted"/>
<dbReference type="VEuPathDB" id="FungiDB:RhiirA1_468412"/>
<dbReference type="Pfam" id="PF00622">
    <property type="entry name" value="SPRY"/>
    <property type="match status" value="1"/>
</dbReference>
<protein>
    <recommendedName>
        <fullName evidence="1">SPRY domain-containing protein</fullName>
    </recommendedName>
</protein>
<feature type="domain" description="SPRY" evidence="1">
    <location>
        <begin position="14"/>
        <end position="79"/>
    </location>
</feature>
<gene>
    <name evidence="2" type="ORF">RhiirA5_420312</name>
</gene>
<name>A0A2N0PGF6_9GLOM</name>
<dbReference type="EMBL" id="LLXJ01000822">
    <property type="protein sequence ID" value="PKC05906.1"/>
    <property type="molecule type" value="Genomic_DNA"/>
</dbReference>
<reference evidence="2 3" key="2">
    <citation type="submission" date="2017-09" db="EMBL/GenBank/DDBJ databases">
        <title>Extensive intraspecific genome diversity in a model arbuscular mycorrhizal fungus.</title>
        <authorList>
            <person name="Chen E.C."/>
            <person name="Morin E."/>
            <person name="Beaudet D."/>
            <person name="Noel J."/>
            <person name="Ndikumana S."/>
            <person name="Charron P."/>
            <person name="St-Onge C."/>
            <person name="Giorgi J."/>
            <person name="Grigoriev I.V."/>
            <person name="Roux C."/>
            <person name="Martin F.M."/>
            <person name="Corradi N."/>
        </authorList>
    </citation>
    <scope>NUCLEOTIDE SEQUENCE [LARGE SCALE GENOMIC DNA]</scope>
    <source>
        <strain evidence="2 3">A5</strain>
    </source>
</reference>
<accession>A0A2N0PGF6</accession>
<evidence type="ECO:0000313" key="3">
    <source>
        <dbReference type="Proteomes" id="UP000232722"/>
    </source>
</evidence>
<evidence type="ECO:0000259" key="1">
    <source>
        <dbReference type="Pfam" id="PF00622"/>
    </source>
</evidence>
<reference evidence="2 3" key="1">
    <citation type="submission" date="2016-04" db="EMBL/GenBank/DDBJ databases">
        <title>Genome analyses suggest a sexual origin of heterokaryosis in a supposedly ancient asexual fungus.</title>
        <authorList>
            <person name="Ropars J."/>
            <person name="Sedzielewska K."/>
            <person name="Noel J."/>
            <person name="Charron P."/>
            <person name="Farinelli L."/>
            <person name="Marton T."/>
            <person name="Kruger M."/>
            <person name="Pelin A."/>
            <person name="Brachmann A."/>
            <person name="Corradi N."/>
        </authorList>
    </citation>
    <scope>NUCLEOTIDE SEQUENCE [LARGE SCALE GENOMIC DNA]</scope>
    <source>
        <strain evidence="2 3">A5</strain>
    </source>
</reference>
<evidence type="ECO:0000313" key="2">
    <source>
        <dbReference type="EMBL" id="PKC05906.1"/>
    </source>
</evidence>
<dbReference type="Proteomes" id="UP000232722">
    <property type="component" value="Unassembled WGS sequence"/>
</dbReference>
<dbReference type="VEuPathDB" id="FungiDB:FUN_006733"/>